<keyword evidence="2" id="KW-1185">Reference proteome</keyword>
<evidence type="ECO:0000313" key="1">
    <source>
        <dbReference type="EMBL" id="QTL97009.1"/>
    </source>
</evidence>
<dbReference type="KEGG" id="ifn:GM661_02960"/>
<dbReference type="InterPro" id="IPR009229">
    <property type="entry name" value="AgrD"/>
</dbReference>
<dbReference type="RefSeq" id="WP_230868675.1">
    <property type="nucleotide sequence ID" value="NZ_CP046640.1"/>
</dbReference>
<sequence>MLNLLKKIIMGVSKFNSNSNCDGLFFQPRKSE</sequence>
<reference evidence="1" key="1">
    <citation type="submission" date="2019-12" db="EMBL/GenBank/DDBJ databases">
        <authorList>
            <person name="zhang j."/>
            <person name="sun C.M."/>
        </authorList>
    </citation>
    <scope>NUCLEOTIDE SEQUENCE</scope>
    <source>
        <strain evidence="1">NS-1</strain>
    </source>
</reference>
<accession>A0A8A7KCA1</accession>
<dbReference type="EMBL" id="CP046640">
    <property type="protein sequence ID" value="QTL97009.1"/>
    <property type="molecule type" value="Genomic_DNA"/>
</dbReference>
<dbReference type="AlphaFoldDB" id="A0A8A7KCA1"/>
<protein>
    <submittedName>
        <fullName evidence="1">Cyclic lactone autoinducer peptide</fullName>
    </submittedName>
</protein>
<name>A0A8A7KCA1_9FIRM</name>
<dbReference type="Proteomes" id="UP000665020">
    <property type="component" value="Chromosome"/>
</dbReference>
<gene>
    <name evidence="1" type="ORF">GM661_02960</name>
</gene>
<evidence type="ECO:0000313" key="2">
    <source>
        <dbReference type="Proteomes" id="UP000665020"/>
    </source>
</evidence>
<proteinExistence type="predicted"/>
<dbReference type="NCBIfam" id="TIGR04223">
    <property type="entry name" value="quorum_AgrD"/>
    <property type="match status" value="1"/>
</dbReference>
<organism evidence="1 2">
    <name type="scientific">Iocasia fonsfrigidae</name>
    <dbReference type="NCBI Taxonomy" id="2682810"/>
    <lineage>
        <taxon>Bacteria</taxon>
        <taxon>Bacillati</taxon>
        <taxon>Bacillota</taxon>
        <taxon>Clostridia</taxon>
        <taxon>Halanaerobiales</taxon>
        <taxon>Halanaerobiaceae</taxon>
        <taxon>Iocasia</taxon>
    </lineage>
</organism>